<dbReference type="InterPro" id="IPR025110">
    <property type="entry name" value="AMP-bd_C"/>
</dbReference>
<comment type="caution">
    <text evidence="8">The sequence shown here is derived from an EMBL/GenBank/DDBJ whole genome shotgun (WGS) entry which is preliminary data.</text>
</comment>
<dbReference type="GO" id="GO:0016874">
    <property type="term" value="F:ligase activity"/>
    <property type="evidence" value="ECO:0007669"/>
    <property type="project" value="UniProtKB-KW"/>
</dbReference>
<evidence type="ECO:0000259" key="6">
    <source>
        <dbReference type="Pfam" id="PF00501"/>
    </source>
</evidence>
<evidence type="ECO:0000256" key="5">
    <source>
        <dbReference type="ARBA" id="ARBA00022840"/>
    </source>
</evidence>
<keyword evidence="5" id="KW-0067">ATP-binding</keyword>
<dbReference type="CDD" id="cd12118">
    <property type="entry name" value="ttLC_FACS_AEE21_like"/>
    <property type="match status" value="1"/>
</dbReference>
<dbReference type="OrthoDB" id="10253115at2759"/>
<evidence type="ECO:0000259" key="7">
    <source>
        <dbReference type="Pfam" id="PF13193"/>
    </source>
</evidence>
<dbReference type="GO" id="GO:0005829">
    <property type="term" value="C:cytosol"/>
    <property type="evidence" value="ECO:0007669"/>
    <property type="project" value="UniProtKB-SubCell"/>
</dbReference>
<dbReference type="Gene3D" id="3.30.300.30">
    <property type="match status" value="1"/>
</dbReference>
<dbReference type="PROSITE" id="PS00455">
    <property type="entry name" value="AMP_BINDING"/>
    <property type="match status" value="1"/>
</dbReference>
<evidence type="ECO:0000313" key="9">
    <source>
        <dbReference type="Proteomes" id="UP000811609"/>
    </source>
</evidence>
<dbReference type="Gene3D" id="3.40.50.12780">
    <property type="entry name" value="N-terminal domain of ligase-like"/>
    <property type="match status" value="1"/>
</dbReference>
<feature type="domain" description="AMP-dependent synthetase/ligase" evidence="6">
    <location>
        <begin position="20"/>
        <end position="414"/>
    </location>
</feature>
<dbReference type="InterPro" id="IPR020845">
    <property type="entry name" value="AMP-binding_CS"/>
</dbReference>
<dbReference type="EMBL" id="CM031813">
    <property type="protein sequence ID" value="KAG6653082.1"/>
    <property type="molecule type" value="Genomic_DNA"/>
</dbReference>
<evidence type="ECO:0000256" key="3">
    <source>
        <dbReference type="ARBA" id="ARBA00022598"/>
    </source>
</evidence>
<dbReference type="InterPro" id="IPR000873">
    <property type="entry name" value="AMP-dep_synth/lig_dom"/>
</dbReference>
<dbReference type="Pfam" id="PF13193">
    <property type="entry name" value="AMP-binding_C"/>
    <property type="match status" value="1"/>
</dbReference>
<organism evidence="8 9">
    <name type="scientific">Carya illinoinensis</name>
    <name type="common">Pecan</name>
    <dbReference type="NCBI Taxonomy" id="32201"/>
    <lineage>
        <taxon>Eukaryota</taxon>
        <taxon>Viridiplantae</taxon>
        <taxon>Streptophyta</taxon>
        <taxon>Embryophyta</taxon>
        <taxon>Tracheophyta</taxon>
        <taxon>Spermatophyta</taxon>
        <taxon>Magnoliopsida</taxon>
        <taxon>eudicotyledons</taxon>
        <taxon>Gunneridae</taxon>
        <taxon>Pentapetalae</taxon>
        <taxon>rosids</taxon>
        <taxon>fabids</taxon>
        <taxon>Fagales</taxon>
        <taxon>Juglandaceae</taxon>
        <taxon>Carya</taxon>
    </lineage>
</organism>
<dbReference type="PANTHER" id="PTHR43859:SF11">
    <property type="entry name" value="4-COUMARATE--COA LIGASE"/>
    <property type="match status" value="1"/>
</dbReference>
<keyword evidence="3" id="KW-0436">Ligase</keyword>
<evidence type="ECO:0000256" key="4">
    <source>
        <dbReference type="ARBA" id="ARBA00022741"/>
    </source>
</evidence>
<gene>
    <name evidence="8" type="ORF">CIPAW_05G050400</name>
</gene>
<proteinExistence type="inferred from homology"/>
<reference evidence="8" key="1">
    <citation type="submission" date="2020-12" db="EMBL/GenBank/DDBJ databases">
        <title>WGS assembly of Carya illinoinensis cv. Pawnee.</title>
        <authorList>
            <person name="Platts A."/>
            <person name="Shu S."/>
            <person name="Wright S."/>
            <person name="Barry K."/>
            <person name="Edger P."/>
            <person name="Pires J.C."/>
            <person name="Schmutz J."/>
        </authorList>
    </citation>
    <scope>NUCLEOTIDE SEQUENCE</scope>
    <source>
        <tissue evidence="8">Leaf</tissue>
    </source>
</reference>
<keyword evidence="9" id="KW-1185">Reference proteome</keyword>
<dbReference type="Pfam" id="PF00501">
    <property type="entry name" value="AMP-binding"/>
    <property type="match status" value="1"/>
</dbReference>
<sequence>MEGLVQCSANYIALSPISFLERAANVYGDKVSVVYGSAKTSWRETYERCAKLASALVLNLGISPGDAVAVFSPNVPALYELHFGVPMAGAVLSALNTRLDSPTLALLLEQLEPKIIFVYHELVEVVEKALSILSERKSKPPQLVLIPENYDQTSSLTLTETPADSLDYNGLLAIGKADFETIRPNNECDPISVNYTSGSTGIPKGAIYSHRAAYLNSIAAIFRTDMRQTSVFLWTVDMFRCNGWCFTWAMAAVGGTNIFLRTGVLSAKLIFEAIDIHKITHFCGAPTILNIIADAPASHQKRPLPARVDIIVAGALPAPQVLMKVTELGFNLSHGYGMTEALGPAIVVPWEPRLQYSSKSDEQTEIIKLREGTHNLLMDGVDVKDPKTMKSIPYDGKTIGEVMFRGNVLMLGYLKNSKAGQETFRGGWYHTGDIAVRHPDGCIQMKDRAKDVIISSRGEAISTIEVEAVLRSHPKVLEAAVVGRARDDDDDDLQAAGKTPFAFVELKKGSDACTAEEIIKFCGDRLPKYMVPQSVVFGDIQVTSTGKIQKFVLREKVKAMQGGSGMADLQIGIQ</sequence>
<feature type="domain" description="AMP-binding enzyme C-terminal" evidence="7">
    <location>
        <begin position="465"/>
        <end position="547"/>
    </location>
</feature>
<dbReference type="AlphaFoldDB" id="A0A8T1QFU8"/>
<comment type="similarity">
    <text evidence="2">Belongs to the ATP-dependent AMP-binding enzyme family.</text>
</comment>
<keyword evidence="4" id="KW-0547">Nucleotide-binding</keyword>
<evidence type="ECO:0000313" key="8">
    <source>
        <dbReference type="EMBL" id="KAG6653082.1"/>
    </source>
</evidence>
<protein>
    <recommendedName>
        <fullName evidence="10">Acyl-activating enzyme 1, peroxisomal</fullName>
    </recommendedName>
</protein>
<dbReference type="InterPro" id="IPR042099">
    <property type="entry name" value="ANL_N_sf"/>
</dbReference>
<evidence type="ECO:0000256" key="1">
    <source>
        <dbReference type="ARBA" id="ARBA00004514"/>
    </source>
</evidence>
<accession>A0A8T1QFU8</accession>
<dbReference type="PANTHER" id="PTHR43859">
    <property type="entry name" value="ACYL-ACTIVATING ENZYME"/>
    <property type="match status" value="1"/>
</dbReference>
<dbReference type="InterPro" id="IPR045851">
    <property type="entry name" value="AMP-bd_C_sf"/>
</dbReference>
<dbReference type="Proteomes" id="UP000811609">
    <property type="component" value="Chromosome 5"/>
</dbReference>
<name>A0A8T1QFU8_CARIL</name>
<evidence type="ECO:0008006" key="10">
    <source>
        <dbReference type="Google" id="ProtNLM"/>
    </source>
</evidence>
<dbReference type="SUPFAM" id="SSF56801">
    <property type="entry name" value="Acetyl-CoA synthetase-like"/>
    <property type="match status" value="1"/>
</dbReference>
<dbReference type="GO" id="GO:0005524">
    <property type="term" value="F:ATP binding"/>
    <property type="evidence" value="ECO:0007669"/>
    <property type="project" value="UniProtKB-KW"/>
</dbReference>
<evidence type="ECO:0000256" key="2">
    <source>
        <dbReference type="ARBA" id="ARBA00006432"/>
    </source>
</evidence>
<comment type="subcellular location">
    <subcellularLocation>
        <location evidence="1">Cytoplasm</location>
        <location evidence="1">Cytosol</location>
    </subcellularLocation>
</comment>